<dbReference type="STRING" id="1442371.A0A0D2KUS5"/>
<evidence type="ECO:0000313" key="15">
    <source>
        <dbReference type="Proteomes" id="UP000053411"/>
    </source>
</evidence>
<keyword evidence="12" id="KW-0539">Nucleus</keyword>
<comment type="similarity">
    <text evidence="4">Belongs to the KAR5 family.</text>
</comment>
<keyword evidence="9" id="KW-1133">Transmembrane helix</keyword>
<dbReference type="Proteomes" id="UP000053411">
    <property type="component" value="Unassembled WGS sequence"/>
</dbReference>
<feature type="chain" id="PRO_5002263184" description="Nuclear fusion protein KAR5" evidence="13">
    <location>
        <begin position="30"/>
        <end position="508"/>
    </location>
</feature>
<dbReference type="GO" id="GO:0000742">
    <property type="term" value="P:karyogamy involved in conjugation with cellular fusion"/>
    <property type="evidence" value="ECO:0007669"/>
    <property type="project" value="InterPro"/>
</dbReference>
<protein>
    <recommendedName>
        <fullName evidence="16">Nuclear fusion protein KAR5</fullName>
    </recommendedName>
</protein>
<comment type="function">
    <text evidence="1">Required for nuclear membrane fusion during karyogamy.</text>
</comment>
<dbReference type="GeneID" id="27709900"/>
<evidence type="ECO:0000256" key="4">
    <source>
        <dbReference type="ARBA" id="ARBA00010473"/>
    </source>
</evidence>
<evidence type="ECO:0000256" key="1">
    <source>
        <dbReference type="ARBA" id="ARBA00003389"/>
    </source>
</evidence>
<evidence type="ECO:0000256" key="13">
    <source>
        <dbReference type="SAM" id="SignalP"/>
    </source>
</evidence>
<evidence type="ECO:0000256" key="5">
    <source>
        <dbReference type="ARBA" id="ARBA00022459"/>
    </source>
</evidence>
<dbReference type="PANTHER" id="PTHR28012">
    <property type="entry name" value="NUCLEAR FUSION PROTEIN KAR5"/>
    <property type="match status" value="1"/>
</dbReference>
<dbReference type="RefSeq" id="XP_016634591.1">
    <property type="nucleotide sequence ID" value="XM_016774664.1"/>
</dbReference>
<gene>
    <name evidence="14" type="ORF">Z520_04154</name>
</gene>
<dbReference type="GO" id="GO:0031965">
    <property type="term" value="C:nuclear membrane"/>
    <property type="evidence" value="ECO:0007669"/>
    <property type="project" value="UniProtKB-SubCell"/>
</dbReference>
<keyword evidence="11" id="KW-0325">Glycoprotein</keyword>
<dbReference type="GO" id="GO:0005789">
    <property type="term" value="C:endoplasmic reticulum membrane"/>
    <property type="evidence" value="ECO:0007669"/>
    <property type="project" value="UniProtKB-SubCell"/>
</dbReference>
<evidence type="ECO:0000256" key="3">
    <source>
        <dbReference type="ARBA" id="ARBA00004586"/>
    </source>
</evidence>
<evidence type="ECO:0000256" key="8">
    <source>
        <dbReference type="ARBA" id="ARBA00022824"/>
    </source>
</evidence>
<comment type="subcellular location">
    <subcellularLocation>
        <location evidence="3">Endoplasmic reticulum membrane</location>
    </subcellularLocation>
    <subcellularLocation>
        <location evidence="2">Nucleus membrane</location>
    </subcellularLocation>
</comment>
<evidence type="ECO:0000256" key="10">
    <source>
        <dbReference type="ARBA" id="ARBA00023136"/>
    </source>
</evidence>
<dbReference type="OrthoDB" id="5311848at2759"/>
<dbReference type="PANTHER" id="PTHR28012:SF1">
    <property type="entry name" value="NUCLEAR FUSION PROTEIN KAR5"/>
    <property type="match status" value="1"/>
</dbReference>
<proteinExistence type="inferred from homology"/>
<keyword evidence="10" id="KW-0472">Membrane</keyword>
<reference evidence="14 15" key="1">
    <citation type="submission" date="2015-01" db="EMBL/GenBank/DDBJ databases">
        <title>The Genome Sequence of Fonsecaea multimorphosa CBS 102226.</title>
        <authorList>
            <consortium name="The Broad Institute Genomics Platform"/>
            <person name="Cuomo C."/>
            <person name="de Hoog S."/>
            <person name="Gorbushina A."/>
            <person name="Stielow B."/>
            <person name="Teixiera M."/>
            <person name="Abouelleil A."/>
            <person name="Chapman S.B."/>
            <person name="Priest M."/>
            <person name="Young S.K."/>
            <person name="Wortman J."/>
            <person name="Nusbaum C."/>
            <person name="Birren B."/>
        </authorList>
    </citation>
    <scope>NUCLEOTIDE SEQUENCE [LARGE SCALE GENOMIC DNA]</scope>
    <source>
        <strain evidence="14 15">CBS 102226</strain>
    </source>
</reference>
<dbReference type="VEuPathDB" id="FungiDB:Z520_04154"/>
<accession>A0A0D2KUS5</accession>
<keyword evidence="5" id="KW-0415">Karyogamy</keyword>
<dbReference type="GO" id="GO:0048288">
    <property type="term" value="P:nuclear membrane fusion involved in karyogamy"/>
    <property type="evidence" value="ECO:0007669"/>
    <property type="project" value="InterPro"/>
</dbReference>
<dbReference type="InterPro" id="IPR007292">
    <property type="entry name" value="Nuclear_fusion_Kar5"/>
</dbReference>
<evidence type="ECO:0000256" key="7">
    <source>
        <dbReference type="ARBA" id="ARBA00022729"/>
    </source>
</evidence>
<keyword evidence="6" id="KW-0812">Transmembrane</keyword>
<evidence type="ECO:0008006" key="16">
    <source>
        <dbReference type="Google" id="ProtNLM"/>
    </source>
</evidence>
<keyword evidence="15" id="KW-1185">Reference proteome</keyword>
<evidence type="ECO:0000256" key="11">
    <source>
        <dbReference type="ARBA" id="ARBA00023180"/>
    </source>
</evidence>
<evidence type="ECO:0000256" key="2">
    <source>
        <dbReference type="ARBA" id="ARBA00004126"/>
    </source>
</evidence>
<name>A0A0D2KUS5_9EURO</name>
<evidence type="ECO:0000256" key="9">
    <source>
        <dbReference type="ARBA" id="ARBA00022989"/>
    </source>
</evidence>
<organism evidence="14 15">
    <name type="scientific">Fonsecaea multimorphosa CBS 102226</name>
    <dbReference type="NCBI Taxonomy" id="1442371"/>
    <lineage>
        <taxon>Eukaryota</taxon>
        <taxon>Fungi</taxon>
        <taxon>Dikarya</taxon>
        <taxon>Ascomycota</taxon>
        <taxon>Pezizomycotina</taxon>
        <taxon>Eurotiomycetes</taxon>
        <taxon>Chaetothyriomycetidae</taxon>
        <taxon>Chaetothyriales</taxon>
        <taxon>Herpotrichiellaceae</taxon>
        <taxon>Fonsecaea</taxon>
    </lineage>
</organism>
<evidence type="ECO:0000256" key="12">
    <source>
        <dbReference type="ARBA" id="ARBA00023242"/>
    </source>
</evidence>
<keyword evidence="7 13" id="KW-0732">Signal</keyword>
<keyword evidence="8" id="KW-0256">Endoplasmic reticulum</keyword>
<evidence type="ECO:0000256" key="6">
    <source>
        <dbReference type="ARBA" id="ARBA00022692"/>
    </source>
</evidence>
<dbReference type="EMBL" id="KN848067">
    <property type="protein sequence ID" value="KIY00469.1"/>
    <property type="molecule type" value="Genomic_DNA"/>
</dbReference>
<evidence type="ECO:0000313" key="14">
    <source>
        <dbReference type="EMBL" id="KIY00469.1"/>
    </source>
</evidence>
<dbReference type="AlphaFoldDB" id="A0A0D2KUS5"/>
<sequence>MLLWGRSRMCLFAHILVTLIPSLGGHAQAKFLKTDLRWPVFRKPQADLESSLTDLLVLREPDNDPVFEKAMHMIENLATQSTCHQAAAAQLLVTCKTAGATMNRDQGKHELLERAQSVYAVRVAVCETGEGRAPVPSACKPILEIPQRLDHEIDVVNTKTLASCLEAMITEHYYWTSYSNNRQDAHTLCQATTIESTRLETLRSYEKLAKLLPELRAALGSTQSQWLAFLRQQQEQMRSMSNLQQKNQDERQAQHKIELSILHDAMNMAKAGFHDVFKTLQRRMATTDEGVTQTHEALRDVFADFAKLRELLHEAIASTSEKHAEAAAAQMQEMNNVHEIALATTNALKAMQADGVVQGVNELLYRIRAGLDEVANMQSTQLANTERHLQLSGKLSEAQEANLDLGEQIKHFSASLASELDAASATAGRVSSKLDRVNQALTRVEAASAVLSSLFAVITIPCQMAEHLHLRLLGLFSMPALLLSFWKPRKYSYILLAFYRTFSRSAPV</sequence>
<feature type="signal peptide" evidence="13">
    <location>
        <begin position="1"/>
        <end position="29"/>
    </location>
</feature>